<evidence type="ECO:0000256" key="3">
    <source>
        <dbReference type="ARBA" id="ARBA00022692"/>
    </source>
</evidence>
<keyword evidence="5 6" id="KW-0472">Membrane</keyword>
<dbReference type="EMBL" id="JBIAMX010000022">
    <property type="protein sequence ID" value="MFF0546527.1"/>
    <property type="molecule type" value="Genomic_DNA"/>
</dbReference>
<comment type="subcellular location">
    <subcellularLocation>
        <location evidence="1">Cell membrane</location>
        <topology evidence="1">Multi-pass membrane protein</topology>
    </subcellularLocation>
</comment>
<keyword evidence="4 6" id="KW-1133">Transmembrane helix</keyword>
<gene>
    <name evidence="8" type="ORF">ACFYTF_27190</name>
</gene>
<evidence type="ECO:0000256" key="2">
    <source>
        <dbReference type="ARBA" id="ARBA00022475"/>
    </source>
</evidence>
<name>A0ABW6PW52_9NOCA</name>
<organism evidence="8 9">
    <name type="scientific">Nocardia thailandica</name>
    <dbReference type="NCBI Taxonomy" id="257275"/>
    <lineage>
        <taxon>Bacteria</taxon>
        <taxon>Bacillati</taxon>
        <taxon>Actinomycetota</taxon>
        <taxon>Actinomycetes</taxon>
        <taxon>Mycobacteriales</taxon>
        <taxon>Nocardiaceae</taxon>
        <taxon>Nocardia</taxon>
    </lineage>
</organism>
<evidence type="ECO:0000313" key="8">
    <source>
        <dbReference type="EMBL" id="MFF0546527.1"/>
    </source>
</evidence>
<dbReference type="PANTHER" id="PTHR40077">
    <property type="entry name" value="MEMBRANE PROTEIN-RELATED"/>
    <property type="match status" value="1"/>
</dbReference>
<sequence length="132" mass="14614">MGEIFDLSTAAKRFRLLAFAEAVSWGLLIIGMAFKWIPWLLDLVGVLDDPQWVYGVKIFGPIHGFFFVAYVLVTLVASRELEWSRRTLLLALGASLPPFFTVWFERWAVRTGQLGELSAAPEGSPASPVAAS</sequence>
<accession>A0ABW6PW52</accession>
<evidence type="ECO:0000313" key="9">
    <source>
        <dbReference type="Proteomes" id="UP001601444"/>
    </source>
</evidence>
<evidence type="ECO:0000259" key="7">
    <source>
        <dbReference type="Pfam" id="PF12823"/>
    </source>
</evidence>
<feature type="transmembrane region" description="Helical" evidence="6">
    <location>
        <begin position="58"/>
        <end position="76"/>
    </location>
</feature>
<dbReference type="InterPro" id="IPR023845">
    <property type="entry name" value="DUF3817_TM"/>
</dbReference>
<keyword evidence="3 6" id="KW-0812">Transmembrane</keyword>
<dbReference type="Pfam" id="PF12823">
    <property type="entry name" value="DUF3817"/>
    <property type="match status" value="1"/>
</dbReference>
<evidence type="ECO:0000256" key="4">
    <source>
        <dbReference type="ARBA" id="ARBA00022989"/>
    </source>
</evidence>
<protein>
    <submittedName>
        <fullName evidence="8">DUF3817 domain-containing protein</fullName>
    </submittedName>
</protein>
<evidence type="ECO:0000256" key="5">
    <source>
        <dbReference type="ARBA" id="ARBA00023136"/>
    </source>
</evidence>
<keyword evidence="2" id="KW-1003">Cell membrane</keyword>
<dbReference type="PANTHER" id="PTHR40077:SF1">
    <property type="entry name" value="MEMBRANE PROTEIN"/>
    <property type="match status" value="1"/>
</dbReference>
<keyword evidence="9" id="KW-1185">Reference proteome</keyword>
<feature type="domain" description="DUF3817" evidence="7">
    <location>
        <begin position="12"/>
        <end position="110"/>
    </location>
</feature>
<reference evidence="8 9" key="1">
    <citation type="submission" date="2024-10" db="EMBL/GenBank/DDBJ databases">
        <title>The Natural Products Discovery Center: Release of the First 8490 Sequenced Strains for Exploring Actinobacteria Biosynthetic Diversity.</title>
        <authorList>
            <person name="Kalkreuter E."/>
            <person name="Kautsar S.A."/>
            <person name="Yang D."/>
            <person name="Bader C.D."/>
            <person name="Teijaro C.N."/>
            <person name="Fluegel L."/>
            <person name="Davis C.M."/>
            <person name="Simpson J.R."/>
            <person name="Lauterbach L."/>
            <person name="Steele A.D."/>
            <person name="Gui C."/>
            <person name="Meng S."/>
            <person name="Li G."/>
            <person name="Viehrig K."/>
            <person name="Ye F."/>
            <person name="Su P."/>
            <person name="Kiefer A.F."/>
            <person name="Nichols A."/>
            <person name="Cepeda A.J."/>
            <person name="Yan W."/>
            <person name="Fan B."/>
            <person name="Jiang Y."/>
            <person name="Adhikari A."/>
            <person name="Zheng C.-J."/>
            <person name="Schuster L."/>
            <person name="Cowan T.M."/>
            <person name="Smanski M.J."/>
            <person name="Chevrette M.G."/>
            <person name="De Carvalho L.P.S."/>
            <person name="Shen B."/>
        </authorList>
    </citation>
    <scope>NUCLEOTIDE SEQUENCE [LARGE SCALE GENOMIC DNA]</scope>
    <source>
        <strain evidence="8 9">NPDC004045</strain>
    </source>
</reference>
<dbReference type="RefSeq" id="WP_387702869.1">
    <property type="nucleotide sequence ID" value="NZ_JBIAMX010000022.1"/>
</dbReference>
<evidence type="ECO:0000256" key="6">
    <source>
        <dbReference type="SAM" id="Phobius"/>
    </source>
</evidence>
<evidence type="ECO:0000256" key="1">
    <source>
        <dbReference type="ARBA" id="ARBA00004651"/>
    </source>
</evidence>
<feature type="transmembrane region" description="Helical" evidence="6">
    <location>
        <begin position="16"/>
        <end position="38"/>
    </location>
</feature>
<dbReference type="NCBIfam" id="TIGR03954">
    <property type="entry name" value="integ_memb_HG"/>
    <property type="match status" value="1"/>
</dbReference>
<proteinExistence type="predicted"/>
<comment type="caution">
    <text evidence="8">The sequence shown here is derived from an EMBL/GenBank/DDBJ whole genome shotgun (WGS) entry which is preliminary data.</text>
</comment>
<dbReference type="Proteomes" id="UP001601444">
    <property type="component" value="Unassembled WGS sequence"/>
</dbReference>